<name>F0H5B3_9BACT</name>
<dbReference type="AlphaFoldDB" id="F0H5B3"/>
<evidence type="ECO:0000313" key="2">
    <source>
        <dbReference type="EMBL" id="EGC86989.1"/>
    </source>
</evidence>
<accession>F0H5B3</accession>
<dbReference type="RefSeq" id="WP_004352292.1">
    <property type="nucleotide sequence ID" value="NZ_AEXO01000029.1"/>
</dbReference>
<keyword evidence="3" id="KW-1185">Reference proteome</keyword>
<protein>
    <submittedName>
        <fullName evidence="2">Uncharacterized protein</fullName>
    </submittedName>
</protein>
<feature type="transmembrane region" description="Helical" evidence="1">
    <location>
        <begin position="34"/>
        <end position="56"/>
    </location>
</feature>
<proteinExistence type="predicted"/>
<comment type="caution">
    <text evidence="2">The sequence shown here is derived from an EMBL/GenBank/DDBJ whole genome shotgun (WGS) entry which is preliminary data.</text>
</comment>
<evidence type="ECO:0000256" key="1">
    <source>
        <dbReference type="SAM" id="Phobius"/>
    </source>
</evidence>
<dbReference type="Proteomes" id="UP000003155">
    <property type="component" value="Unassembled WGS sequence"/>
</dbReference>
<keyword evidence="1" id="KW-1133">Transmembrane helix</keyword>
<dbReference type="EMBL" id="AEXO01000029">
    <property type="protein sequence ID" value="EGC86989.1"/>
    <property type="molecule type" value="Genomic_DNA"/>
</dbReference>
<reference evidence="2 3" key="1">
    <citation type="submission" date="2011-02" db="EMBL/GenBank/DDBJ databases">
        <authorList>
            <person name="Durkin A.S."/>
            <person name="Madupu R."/>
            <person name="Torralba M."/>
            <person name="Gillis M."/>
            <person name="Methe B."/>
            <person name="Sutton G."/>
            <person name="Nelson K.E."/>
        </authorList>
    </citation>
    <scope>NUCLEOTIDE SEQUENCE [LARGE SCALE GENOMIC DNA]</scope>
    <source>
        <strain evidence="2 3">CRIS 18C-A</strain>
    </source>
</reference>
<keyword evidence="1" id="KW-0472">Membrane</keyword>
<evidence type="ECO:0000313" key="3">
    <source>
        <dbReference type="Proteomes" id="UP000003155"/>
    </source>
</evidence>
<organism evidence="2 3">
    <name type="scientific">Prevotella denticola CRIS 18C-A</name>
    <dbReference type="NCBI Taxonomy" id="944557"/>
    <lineage>
        <taxon>Bacteria</taxon>
        <taxon>Pseudomonadati</taxon>
        <taxon>Bacteroidota</taxon>
        <taxon>Bacteroidia</taxon>
        <taxon>Bacteroidales</taxon>
        <taxon>Prevotellaceae</taxon>
        <taxon>Prevotella</taxon>
    </lineage>
</organism>
<keyword evidence="1" id="KW-0812">Transmembrane</keyword>
<gene>
    <name evidence="2" type="ORF">HMPREF9303_1957</name>
</gene>
<sequence>MERTSGFSFARCYLRAHLWLRHRCDRLTARQRKLIVFSLSFVYFVCSLVMIAQFFLPQKEELPIPAGRLMDSPVRKDSVLQGFYE</sequence>